<sequence length="116" mass="12693">MDSQVVTIDQFDAATTSIQEVITSLVPQLTPFTLQSQTEVASPRAMMVVPTLEDVYPLYGIEKGIARGLWPKSSLFYSKEKKPLGGQRPGDVGIISSTGLRPPRRYIGQTSGAYYP</sequence>
<proteinExistence type="predicted"/>
<dbReference type="Proteomes" id="UP000288805">
    <property type="component" value="Unassembled WGS sequence"/>
</dbReference>
<evidence type="ECO:0000256" key="1">
    <source>
        <dbReference type="SAM" id="MobiDB-lite"/>
    </source>
</evidence>
<reference evidence="2 3" key="1">
    <citation type="journal article" date="2018" name="PLoS Genet.">
        <title>Population sequencing reveals clonal diversity and ancestral inbreeding in the grapevine cultivar Chardonnay.</title>
        <authorList>
            <person name="Roach M.J."/>
            <person name="Johnson D.L."/>
            <person name="Bohlmann J."/>
            <person name="van Vuuren H.J."/>
            <person name="Jones S.J."/>
            <person name="Pretorius I.S."/>
            <person name="Schmidt S.A."/>
            <person name="Borneman A.R."/>
        </authorList>
    </citation>
    <scope>NUCLEOTIDE SEQUENCE [LARGE SCALE GENOMIC DNA]</scope>
    <source>
        <strain evidence="3">cv. Chardonnay</strain>
        <tissue evidence="2">Leaf</tissue>
    </source>
</reference>
<dbReference type="AlphaFoldDB" id="A0A438HPY1"/>
<protein>
    <submittedName>
        <fullName evidence="2">Uncharacterized protein</fullName>
    </submittedName>
</protein>
<comment type="caution">
    <text evidence="2">The sequence shown here is derived from an EMBL/GenBank/DDBJ whole genome shotgun (WGS) entry which is preliminary data.</text>
</comment>
<evidence type="ECO:0000313" key="3">
    <source>
        <dbReference type="Proteomes" id="UP000288805"/>
    </source>
</evidence>
<evidence type="ECO:0000313" key="2">
    <source>
        <dbReference type="EMBL" id="RVW86516.1"/>
    </source>
</evidence>
<dbReference type="EMBL" id="QGNW01000193">
    <property type="protein sequence ID" value="RVW86516.1"/>
    <property type="molecule type" value="Genomic_DNA"/>
</dbReference>
<feature type="region of interest" description="Disordered" evidence="1">
    <location>
        <begin position="81"/>
        <end position="116"/>
    </location>
</feature>
<organism evidence="2 3">
    <name type="scientific">Vitis vinifera</name>
    <name type="common">Grape</name>
    <dbReference type="NCBI Taxonomy" id="29760"/>
    <lineage>
        <taxon>Eukaryota</taxon>
        <taxon>Viridiplantae</taxon>
        <taxon>Streptophyta</taxon>
        <taxon>Embryophyta</taxon>
        <taxon>Tracheophyta</taxon>
        <taxon>Spermatophyta</taxon>
        <taxon>Magnoliopsida</taxon>
        <taxon>eudicotyledons</taxon>
        <taxon>Gunneridae</taxon>
        <taxon>Pentapetalae</taxon>
        <taxon>rosids</taxon>
        <taxon>Vitales</taxon>
        <taxon>Vitaceae</taxon>
        <taxon>Viteae</taxon>
        <taxon>Vitis</taxon>
    </lineage>
</organism>
<accession>A0A438HPY1</accession>
<gene>
    <name evidence="2" type="ORF">CK203_042221</name>
</gene>
<name>A0A438HPY1_VITVI</name>